<sequence length="418" mass="46195">MIPSYAETIKLVEDNYLHWKFNMRMNIARKGLIPQIVKLEYGQISDRSTAERKTNDLRALGVIAGNVTNFNRKTLKNRLIVTKKLNNFKMEPSTRFATHVDHLTDEYKMISTVLENTPNITLAYVIQALSGVAASDESSSAGEKAFAVKKKDNVPQKKSDEERGHVAREQRLAFSLAATSAMSKSEWLVDSRASSHMTSVRDKFVSMKDLKTPVRITTTDGTKIDAVATGTVVLKMVNGTSVSLLDVLYIPEVDGSLISVSKLSEKDVVAQFSKDKCVFRYCGAKVMEIMRCGNIYKTKTVGDEVCNIATTPRKEPWAVVHARLGHIPFKRYEQLLTMADGVPEATDGVTSDAVCAGCCMGKMRADDFSRHPKKLLKSAGVLDLVHTDIMGPMQTKTPCSYTNAVTFIFKAAMENSTG</sequence>
<keyword evidence="4" id="KW-1185">Reference proteome</keyword>
<organism evidence="3 4">
    <name type="scientific">Phytophthora palmivora</name>
    <dbReference type="NCBI Taxonomy" id="4796"/>
    <lineage>
        <taxon>Eukaryota</taxon>
        <taxon>Sar</taxon>
        <taxon>Stramenopiles</taxon>
        <taxon>Oomycota</taxon>
        <taxon>Peronosporomycetes</taxon>
        <taxon>Peronosporales</taxon>
        <taxon>Peronosporaceae</taxon>
        <taxon>Phytophthora</taxon>
    </lineage>
</organism>
<name>A0A2P4YSF4_9STRA</name>
<accession>A0A2P4YSF4</accession>
<evidence type="ECO:0000313" key="4">
    <source>
        <dbReference type="Proteomes" id="UP000237271"/>
    </source>
</evidence>
<evidence type="ECO:0000313" key="3">
    <source>
        <dbReference type="EMBL" id="POM80728.1"/>
    </source>
</evidence>
<dbReference type="Proteomes" id="UP000237271">
    <property type="component" value="Unassembled WGS sequence"/>
</dbReference>
<dbReference type="Pfam" id="PF22936">
    <property type="entry name" value="Pol_BBD"/>
    <property type="match status" value="1"/>
</dbReference>
<evidence type="ECO:0000259" key="2">
    <source>
        <dbReference type="Pfam" id="PF22936"/>
    </source>
</evidence>
<reference evidence="3 4" key="1">
    <citation type="journal article" date="2017" name="Genome Biol. Evol.">
        <title>Phytophthora megakarya and P. palmivora, closely related causal agents of cacao black pod rot, underwent increases in genome sizes and gene numbers by different mechanisms.</title>
        <authorList>
            <person name="Ali S.S."/>
            <person name="Shao J."/>
            <person name="Lary D.J."/>
            <person name="Kronmiller B."/>
            <person name="Shen D."/>
            <person name="Strem M.D."/>
            <person name="Amoako-Attah I."/>
            <person name="Akrofi A.Y."/>
            <person name="Begoude B.A."/>
            <person name="Ten Hoopen G.M."/>
            <person name="Coulibaly K."/>
            <person name="Kebe B.I."/>
            <person name="Melnick R.L."/>
            <person name="Guiltinan M.J."/>
            <person name="Tyler B.M."/>
            <person name="Meinhardt L.W."/>
            <person name="Bailey B.A."/>
        </authorList>
    </citation>
    <scope>NUCLEOTIDE SEQUENCE [LARGE SCALE GENOMIC DNA]</scope>
    <source>
        <strain evidence="4">sbr112.9</strain>
    </source>
</reference>
<feature type="region of interest" description="Disordered" evidence="1">
    <location>
        <begin position="144"/>
        <end position="165"/>
    </location>
</feature>
<dbReference type="EMBL" id="NCKW01000313">
    <property type="protein sequence ID" value="POM80728.1"/>
    <property type="molecule type" value="Genomic_DNA"/>
</dbReference>
<proteinExistence type="predicted"/>
<evidence type="ECO:0000256" key="1">
    <source>
        <dbReference type="SAM" id="MobiDB-lite"/>
    </source>
</evidence>
<dbReference type="AlphaFoldDB" id="A0A2P4YSF4"/>
<comment type="caution">
    <text evidence="3">The sequence shown here is derived from an EMBL/GenBank/DDBJ whole genome shotgun (WGS) entry which is preliminary data.</text>
</comment>
<protein>
    <submittedName>
        <fullName evidence="3">Integrase catalytic core protein</fullName>
    </submittedName>
</protein>
<feature type="domain" description="Retrovirus-related Pol polyprotein from transposon TNT 1-94-like beta-barrel" evidence="2">
    <location>
        <begin position="187"/>
        <end position="267"/>
    </location>
</feature>
<dbReference type="OrthoDB" id="119314at2759"/>
<gene>
    <name evidence="3" type="ORF">PHPALM_1398</name>
</gene>
<dbReference type="InterPro" id="IPR054722">
    <property type="entry name" value="PolX-like_BBD"/>
</dbReference>
<feature type="compositionally biased region" description="Basic and acidic residues" evidence="1">
    <location>
        <begin position="149"/>
        <end position="165"/>
    </location>
</feature>